<accession>A0A2K9NW37</accession>
<dbReference type="SUPFAM" id="SSF48317">
    <property type="entry name" value="Acid phosphatase/Vanadium-dependent haloperoxidase"/>
    <property type="match status" value="1"/>
</dbReference>
<evidence type="ECO:0000313" key="2">
    <source>
        <dbReference type="Proteomes" id="UP000235584"/>
    </source>
</evidence>
<dbReference type="InterPro" id="IPR000326">
    <property type="entry name" value="PAP2/HPO"/>
</dbReference>
<name>A0A2K9NW37_BACTC</name>
<dbReference type="PANTHER" id="PTHR14969">
    <property type="entry name" value="SPHINGOSINE-1-PHOSPHATE PHOSPHOHYDROLASE"/>
    <property type="match status" value="1"/>
</dbReference>
<sequence>MKTALLLLSAITFNLNVYAADMYDSRWKHEVESILSCQNTIQGCTAEQELQIASIMGKTTPTQELSRFIKADKQAQPLYIPLDMKNQELVALAAATSLGVVAFANDRAITDFAIEHKTVMSDPITTVGNFLGREATIPLVAGSYFLGVVYKDNKLKQVALFTVGATIAGQLVTEGAKNLFGRMRPAQSENPYEFFQEKSKSFFSGHTTQAFTIATIVSEMYKDDYPVVPYVAYGLASLTAYARVYGENHWASDVITGAIMGTFVTRLFLSFMKQDKSKENGGFSVSPGIDPLTGTLMVNVNYVPKQKASTLKCAKISDQIERAKACMAEVMKQK</sequence>
<dbReference type="Gene3D" id="1.20.144.10">
    <property type="entry name" value="Phosphatidic acid phosphatase type 2/haloperoxidase"/>
    <property type="match status" value="1"/>
</dbReference>
<keyword evidence="2" id="KW-1185">Reference proteome</keyword>
<dbReference type="SMART" id="SM00014">
    <property type="entry name" value="acidPPc"/>
    <property type="match status" value="1"/>
</dbReference>
<proteinExistence type="predicted"/>
<dbReference type="EMBL" id="CP025704">
    <property type="protein sequence ID" value="AUN99265.1"/>
    <property type="molecule type" value="Genomic_DNA"/>
</dbReference>
<dbReference type="InterPro" id="IPR036938">
    <property type="entry name" value="PAP2/HPO_sf"/>
</dbReference>
<dbReference type="CDD" id="cd03394">
    <property type="entry name" value="PAP2_like_5"/>
    <property type="match status" value="1"/>
</dbReference>
<dbReference type="AlphaFoldDB" id="A0A2K9NW37"/>
<dbReference type="Proteomes" id="UP000235584">
    <property type="component" value="Chromosome"/>
</dbReference>
<protein>
    <submittedName>
        <fullName evidence="1">Uncharacterized protein</fullName>
    </submittedName>
</protein>
<evidence type="ECO:0000313" key="1">
    <source>
        <dbReference type="EMBL" id="AUN99265.1"/>
    </source>
</evidence>
<dbReference type="PANTHER" id="PTHR14969:SF13">
    <property type="entry name" value="AT30094P"/>
    <property type="match status" value="1"/>
</dbReference>
<gene>
    <name evidence="1" type="ORF">C0V70_14360</name>
</gene>
<reference evidence="1 2" key="1">
    <citation type="submission" date="2018-01" db="EMBL/GenBank/DDBJ databases">
        <title>Complete genome sequence of Bacteriovorax stolpii DSM12778.</title>
        <authorList>
            <person name="Tang B."/>
            <person name="Chang J."/>
        </authorList>
    </citation>
    <scope>NUCLEOTIDE SEQUENCE [LARGE SCALE GENOMIC DNA]</scope>
    <source>
        <strain evidence="1 2">DSM 12778</strain>
    </source>
</reference>
<dbReference type="RefSeq" id="WP_102244556.1">
    <property type="nucleotide sequence ID" value="NZ_CP025704.1"/>
</dbReference>
<dbReference type="Pfam" id="PF01569">
    <property type="entry name" value="PAP2"/>
    <property type="match status" value="1"/>
</dbReference>
<dbReference type="KEGG" id="bsto:C0V70_14360"/>
<organism evidence="1 2">
    <name type="scientific">Bacteriovorax stolpii</name>
    <name type="common">Bdellovibrio stolpii</name>
    <dbReference type="NCBI Taxonomy" id="960"/>
    <lineage>
        <taxon>Bacteria</taxon>
        <taxon>Pseudomonadati</taxon>
        <taxon>Bdellovibrionota</taxon>
        <taxon>Bacteriovoracia</taxon>
        <taxon>Bacteriovoracales</taxon>
        <taxon>Bacteriovoracaceae</taxon>
        <taxon>Bacteriovorax</taxon>
    </lineage>
</organism>